<dbReference type="Proteomes" id="UP000542125">
    <property type="component" value="Unassembled WGS sequence"/>
</dbReference>
<organism evidence="2 3">
    <name type="scientific">Pigmentiphaga litoralis</name>
    <dbReference type="NCBI Taxonomy" id="516702"/>
    <lineage>
        <taxon>Bacteria</taxon>
        <taxon>Pseudomonadati</taxon>
        <taxon>Pseudomonadota</taxon>
        <taxon>Betaproteobacteria</taxon>
        <taxon>Burkholderiales</taxon>
        <taxon>Alcaligenaceae</taxon>
        <taxon>Pigmentiphaga</taxon>
    </lineage>
</organism>
<evidence type="ECO:0000313" key="3">
    <source>
        <dbReference type="Proteomes" id="UP000542125"/>
    </source>
</evidence>
<proteinExistence type="predicted"/>
<feature type="region of interest" description="Disordered" evidence="1">
    <location>
        <begin position="39"/>
        <end position="63"/>
    </location>
</feature>
<name>A0A7Y9LMD3_9BURK</name>
<protein>
    <submittedName>
        <fullName evidence="2">Uncharacterized protein</fullName>
    </submittedName>
</protein>
<sequence length="414" mass="44539">MSWITALLVALILGMCLIKAANAIAWAIADRSRGSSEAHDAARSETVGVHAADPSSVGDARSGGATAGIPVAAGAYLAPSIDPATGLPRSASSTEDMSRAEHERWLTAMNTDSVLGATTRRTLDQLSELMLQARGLSAMTQDAVAEATPLDVDAEPFHLLFDRSKDVGQRIGALRLAVSAAPYFADKAQSDDCVTALFAFNRALTASFTDYVGSGGSSRLPDDLRPILFPQDLLAVADEAQRTFDRWTRVGGLHQAVCEPTDHVAAGDWLDRQRVVSEAAETGWLTAMLQSLDDPSRKRAHLDQLIEIILQPYHFVTAACPDRLTHAVNTVGIDMAAQIAIARMRDPSMLAWRFADRLEEAWNESQVCIRASQDDEDWSPWGHFVESMERRKSGGFPAAPAFASSGAVADRAPV</sequence>
<comment type="caution">
    <text evidence="2">The sequence shown here is derived from an EMBL/GenBank/DDBJ whole genome shotgun (WGS) entry which is preliminary data.</text>
</comment>
<accession>A0A7Y9LMD3</accession>
<dbReference type="AlphaFoldDB" id="A0A7Y9LMD3"/>
<dbReference type="RefSeq" id="WP_179587219.1">
    <property type="nucleotide sequence ID" value="NZ_JACBYR010000001.1"/>
</dbReference>
<evidence type="ECO:0000313" key="2">
    <source>
        <dbReference type="EMBL" id="NYE83507.1"/>
    </source>
</evidence>
<keyword evidence="3" id="KW-1185">Reference proteome</keyword>
<gene>
    <name evidence="2" type="ORF">FHW18_002778</name>
</gene>
<dbReference type="EMBL" id="JACBYR010000001">
    <property type="protein sequence ID" value="NYE83507.1"/>
    <property type="molecule type" value="Genomic_DNA"/>
</dbReference>
<reference evidence="2 3" key="1">
    <citation type="submission" date="2020-07" db="EMBL/GenBank/DDBJ databases">
        <title>Genomic Encyclopedia of Type Strains, Phase IV (KMG-V): Genome sequencing to study the core and pangenomes of soil and plant-associated prokaryotes.</title>
        <authorList>
            <person name="Whitman W."/>
        </authorList>
    </citation>
    <scope>NUCLEOTIDE SEQUENCE [LARGE SCALE GENOMIC DNA]</scope>
    <source>
        <strain evidence="2 3">SAS40</strain>
    </source>
</reference>
<evidence type="ECO:0000256" key="1">
    <source>
        <dbReference type="SAM" id="MobiDB-lite"/>
    </source>
</evidence>